<gene>
    <name evidence="3" type="ORF">SAMN04488498_13716</name>
</gene>
<dbReference type="Gene3D" id="1.10.443.10">
    <property type="entry name" value="Intergrase catalytic core"/>
    <property type="match status" value="1"/>
</dbReference>
<evidence type="ECO:0000256" key="1">
    <source>
        <dbReference type="ARBA" id="ARBA00023172"/>
    </source>
</evidence>
<feature type="domain" description="Tyr recombinase" evidence="2">
    <location>
        <begin position="188"/>
        <end position="413"/>
    </location>
</feature>
<evidence type="ECO:0000313" key="4">
    <source>
        <dbReference type="Proteomes" id="UP000323300"/>
    </source>
</evidence>
<dbReference type="EMBL" id="FOSL01000037">
    <property type="protein sequence ID" value="SFL13042.1"/>
    <property type="molecule type" value="Genomic_DNA"/>
</dbReference>
<keyword evidence="1" id="KW-0233">DNA recombination</keyword>
<dbReference type="GO" id="GO:0015074">
    <property type="term" value="P:DNA integration"/>
    <property type="evidence" value="ECO:0007669"/>
    <property type="project" value="InterPro"/>
</dbReference>
<dbReference type="GO" id="GO:0003677">
    <property type="term" value="F:DNA binding"/>
    <property type="evidence" value="ECO:0007669"/>
    <property type="project" value="InterPro"/>
</dbReference>
<dbReference type="GO" id="GO:0006310">
    <property type="term" value="P:DNA recombination"/>
    <property type="evidence" value="ECO:0007669"/>
    <property type="project" value="UniProtKB-KW"/>
</dbReference>
<dbReference type="RefSeq" id="WP_188130612.1">
    <property type="nucleotide sequence ID" value="NZ_BSPE01000065.1"/>
</dbReference>
<dbReference type="PROSITE" id="PS51898">
    <property type="entry name" value="TYR_RECOMBINASE"/>
    <property type="match status" value="1"/>
</dbReference>
<name>A0A1I4F4Y0_9HYPH</name>
<keyword evidence="4" id="KW-1185">Reference proteome</keyword>
<protein>
    <submittedName>
        <fullName evidence="3">Site-specific recombinase XerD</fullName>
    </submittedName>
</protein>
<dbReference type="SUPFAM" id="SSF56349">
    <property type="entry name" value="DNA breaking-rejoining enzymes"/>
    <property type="match status" value="1"/>
</dbReference>
<organism evidence="3 4">
    <name type="scientific">Neomesorhizobium albiziae</name>
    <dbReference type="NCBI Taxonomy" id="335020"/>
    <lineage>
        <taxon>Bacteria</taxon>
        <taxon>Pseudomonadati</taxon>
        <taxon>Pseudomonadota</taxon>
        <taxon>Alphaproteobacteria</taxon>
        <taxon>Hyphomicrobiales</taxon>
        <taxon>Phyllobacteriaceae</taxon>
        <taxon>Neomesorhizobium</taxon>
    </lineage>
</organism>
<dbReference type="AlphaFoldDB" id="A0A1I4F4Y0"/>
<reference evidence="3 4" key="1">
    <citation type="submission" date="2016-10" db="EMBL/GenBank/DDBJ databases">
        <authorList>
            <person name="Varghese N."/>
            <person name="Submissions S."/>
        </authorList>
    </citation>
    <scope>NUCLEOTIDE SEQUENCE [LARGE SCALE GENOMIC DNA]</scope>
    <source>
        <strain evidence="3 4">DSM 21822</strain>
    </source>
</reference>
<proteinExistence type="predicted"/>
<dbReference type="Proteomes" id="UP000323300">
    <property type="component" value="Unassembled WGS sequence"/>
</dbReference>
<dbReference type="InterPro" id="IPR011010">
    <property type="entry name" value="DNA_brk_join_enz"/>
</dbReference>
<dbReference type="InterPro" id="IPR002104">
    <property type="entry name" value="Integrase_catalytic"/>
</dbReference>
<evidence type="ECO:0000259" key="2">
    <source>
        <dbReference type="PROSITE" id="PS51898"/>
    </source>
</evidence>
<sequence length="428" mass="47895">MAKIFVPDPARITALGFEAVAHVPVIFDGRNVYCREHNRYLRERALGEWSPKHQLFCDVEPLAPKSVRNSGNYLCVFVTWCDENAVDWLTVTYKKGPLNFQKNMTDGIWSPSGRNLGANTANQRADEATNFLIWAAQSGLRAEFTVPYRSSTRRIATDDLSSSGVATYRTRVGRAKSSLTSSVATAAILPKAAEIGEWLQDVKARLGLAKYLACRFPLETGARLEETVALNEHQIPTKEELKQLASVGHTTAAVNLIVTKGMRPRTIAVSIQYLLDLRRWLDGKWLRSRFLFTKRTGLRPSNRVFLSDSRDHEGTPISPQTLYRCFKLRPHPIKWHPHFARHAFACFSILYTLEKEAQGAGRSLTEMGADWILGRGGWCLKTLSHQLGHLSKSTTDLYLRWLVTAAGVAEISAGWHAFLAGENVEGAE</sequence>
<evidence type="ECO:0000313" key="3">
    <source>
        <dbReference type="EMBL" id="SFL13042.1"/>
    </source>
</evidence>
<accession>A0A1I4F4Y0</accession>
<dbReference type="InterPro" id="IPR013762">
    <property type="entry name" value="Integrase-like_cat_sf"/>
</dbReference>